<accession>A0A165S945</accession>
<feature type="compositionally biased region" description="Basic and acidic residues" evidence="1">
    <location>
        <begin position="363"/>
        <end position="374"/>
    </location>
</feature>
<feature type="region of interest" description="Disordered" evidence="1">
    <location>
        <begin position="427"/>
        <end position="446"/>
    </location>
</feature>
<dbReference type="STRING" id="1314782.A0A165S945"/>
<evidence type="ECO:0000313" key="3">
    <source>
        <dbReference type="Proteomes" id="UP000076761"/>
    </source>
</evidence>
<name>A0A165S945_9AGAM</name>
<feature type="compositionally biased region" description="Polar residues" evidence="1">
    <location>
        <begin position="1"/>
        <end position="12"/>
    </location>
</feature>
<feature type="region of interest" description="Disordered" evidence="1">
    <location>
        <begin position="1026"/>
        <end position="1133"/>
    </location>
</feature>
<feature type="region of interest" description="Disordered" evidence="1">
    <location>
        <begin position="96"/>
        <end position="163"/>
    </location>
</feature>
<evidence type="ECO:0000256" key="1">
    <source>
        <dbReference type="SAM" id="MobiDB-lite"/>
    </source>
</evidence>
<proteinExistence type="predicted"/>
<feature type="compositionally biased region" description="Low complexity" evidence="1">
    <location>
        <begin position="254"/>
        <end position="265"/>
    </location>
</feature>
<dbReference type="InParanoid" id="A0A165S945"/>
<dbReference type="OrthoDB" id="3228777at2759"/>
<feature type="region of interest" description="Disordered" evidence="1">
    <location>
        <begin position="177"/>
        <end position="386"/>
    </location>
</feature>
<sequence>MASKTHSATQRSRLTRFSLGLGLKGTDVSNGHEEEPDPDYIPYNGPYEPPPEPPERDRDSWGYPIDGRGDAEGIASDRDYYERYVSEERSYGHGVRFFNEEAAESDHPRKSSGGSSQHHGGRNTHQRMPIPSYINLDGTGGVGESPRPARSSIDPYSPTLNESNNRISFASFFTFGQGSRKTATTSAASQSTRAQGELRHSMSTGFLQGKRGRRAPQAEEDYQSYYDAQEPSSRPHPQVMTHNLSPRGLKPEQLLSPLSPLSPFSPDEHHPFSQPQSPSRHPYAFAGTDTAQPPVPRSAPPVSPSTVPYKPPKLISFGRRNVPAVKLSTSDQGRGTEVPTYLRPSPRGSLLGSFSTPNLRGLARGEQETPERRRPSPLPSHLKGKDRWLSPETWCDALLFPRPRFKVRADPEEIEAEKAKWWSRRIVSPPGSPVWPSPPKERDEALLSAVSEKGPFAIVTGSMKGKESVSRLPKSRSAADLLSDGGWQQGRQRGDTVTSESSNQRLRQYTTTTEESGKAEASAAQDNPPSGGVTLRPPRPKSFAQDDLALPSPIPSLSKVIADGEQLEKDRKAWQRQATKSFQNKRTRTVSRSRAKSLTSTHPRVRRKDFGAELAARTLLGSQAAPPPAIHAPTTSINHTGSTGIGTTSWQSRTATSQAHTHSRSHSHSHSLSQNSHDKRGHSRNESWGKSALKAAKSAAALCSINSSENPVIPVTERLADPSDGVDGTTMVQLGEATNSAGERVIIVGPATANRSFSPASAALAMVSTERVRAEPSGALASSPTPSGLGVPADNVGIAISSPPPSDDHSKEQERIRFPAHPYAMYSSHHSPAPEVTHPVPPKADYAGPHPSSPQIAITLPLADVNDVSLRHRLPPHAIIHPYAQGSHPYAVVSPEQGGASHVVHLASSHMRGANSLPSVEATALVPPDDAGGFRHAYAARNRSNTEVLGMGEALSYSLRRRGSRDSGLGTSEGHGLLAALEWDEDRIDILRSHAGSNALRSSEQLLPIPDVRSNGNRPLLQRHTQLSEPLSNHTLASSPLETVDDDRYPSFPTVPDIPRRSSPEVMSHNSSPVGFGGSDDLERYRDLFYKPSPKETSRTPSSEKLKGVQSREPSGTVTMDANLPPSRTRTGSGFTTLARQLSEELEALKDEAESGRFESHESSPMWGSRFGGLKGQRPLHNVFDPGDKSDNGLGSTDHSSHMTTLPLRLASDRGNSSTLEPALNVPEDVESSRPSSILEGDNNELFRLGVVEAVSTPPAVSSDHRVSAHLSLIDGDTGDPQEELVFLRNDDSGARIVSQSSLALPNSAVARSSYMTNTTSTSRMSGLSDFPAPPTLQATPGHMSIIQSYFTDTPQQQEEDPFAAGAARHLRPQRFRQGSNATFGGQPDGP</sequence>
<evidence type="ECO:0000313" key="2">
    <source>
        <dbReference type="EMBL" id="KZT24829.1"/>
    </source>
</evidence>
<keyword evidence="3" id="KW-1185">Reference proteome</keyword>
<feature type="compositionally biased region" description="Basic and acidic residues" evidence="1">
    <location>
        <begin position="67"/>
        <end position="79"/>
    </location>
</feature>
<feature type="compositionally biased region" description="Pro residues" evidence="1">
    <location>
        <begin position="293"/>
        <end position="303"/>
    </location>
</feature>
<feature type="compositionally biased region" description="Polar residues" evidence="1">
    <location>
        <begin position="634"/>
        <end position="656"/>
    </location>
</feature>
<feature type="compositionally biased region" description="Polar residues" evidence="1">
    <location>
        <begin position="1026"/>
        <end position="1041"/>
    </location>
</feature>
<feature type="region of interest" description="Disordered" evidence="1">
    <location>
        <begin position="1"/>
        <end position="79"/>
    </location>
</feature>
<feature type="compositionally biased region" description="Basic and acidic residues" evidence="1">
    <location>
        <begin position="1081"/>
        <end position="1107"/>
    </location>
</feature>
<reference evidence="2 3" key="1">
    <citation type="journal article" date="2016" name="Mol. Biol. Evol.">
        <title>Comparative Genomics of Early-Diverging Mushroom-Forming Fungi Provides Insights into the Origins of Lignocellulose Decay Capabilities.</title>
        <authorList>
            <person name="Nagy L.G."/>
            <person name="Riley R."/>
            <person name="Tritt A."/>
            <person name="Adam C."/>
            <person name="Daum C."/>
            <person name="Floudas D."/>
            <person name="Sun H."/>
            <person name="Yadav J.S."/>
            <person name="Pangilinan J."/>
            <person name="Larsson K.H."/>
            <person name="Matsuura K."/>
            <person name="Barry K."/>
            <person name="Labutti K."/>
            <person name="Kuo R."/>
            <person name="Ohm R.A."/>
            <person name="Bhattacharya S.S."/>
            <person name="Shirouzu T."/>
            <person name="Yoshinaga Y."/>
            <person name="Martin F.M."/>
            <person name="Grigoriev I.V."/>
            <person name="Hibbett D.S."/>
        </authorList>
    </citation>
    <scope>NUCLEOTIDE SEQUENCE [LARGE SCALE GENOMIC DNA]</scope>
    <source>
        <strain evidence="2 3">HHB14362 ss-1</strain>
    </source>
</reference>
<feature type="compositionally biased region" description="Basic residues" evidence="1">
    <location>
        <begin position="583"/>
        <end position="595"/>
    </location>
</feature>
<feature type="compositionally biased region" description="Polar residues" evidence="1">
    <location>
        <begin position="495"/>
        <end position="514"/>
    </location>
</feature>
<organism evidence="2 3">
    <name type="scientific">Neolentinus lepideus HHB14362 ss-1</name>
    <dbReference type="NCBI Taxonomy" id="1314782"/>
    <lineage>
        <taxon>Eukaryota</taxon>
        <taxon>Fungi</taxon>
        <taxon>Dikarya</taxon>
        <taxon>Basidiomycota</taxon>
        <taxon>Agaricomycotina</taxon>
        <taxon>Agaricomycetes</taxon>
        <taxon>Gloeophyllales</taxon>
        <taxon>Gloeophyllaceae</taxon>
        <taxon>Neolentinus</taxon>
    </lineage>
</organism>
<feature type="compositionally biased region" description="Low complexity" evidence="1">
    <location>
        <begin position="179"/>
        <end position="195"/>
    </location>
</feature>
<gene>
    <name evidence="2" type="ORF">NEOLEDRAFT_1134497</name>
</gene>
<feature type="region of interest" description="Disordered" evidence="1">
    <location>
        <begin position="1212"/>
        <end position="1239"/>
    </location>
</feature>
<feature type="region of interest" description="Disordered" evidence="1">
    <location>
        <begin position="571"/>
        <end position="691"/>
    </location>
</feature>
<dbReference type="EMBL" id="KV425575">
    <property type="protein sequence ID" value="KZT24829.1"/>
    <property type="molecule type" value="Genomic_DNA"/>
</dbReference>
<dbReference type="Proteomes" id="UP000076761">
    <property type="component" value="Unassembled WGS sequence"/>
</dbReference>
<protein>
    <submittedName>
        <fullName evidence="2">Uncharacterized protein</fullName>
    </submittedName>
</protein>
<feature type="compositionally biased region" description="Polar residues" evidence="1">
    <location>
        <begin position="1112"/>
        <end position="1133"/>
    </location>
</feature>
<feature type="region of interest" description="Disordered" evidence="1">
    <location>
        <begin position="1351"/>
        <end position="1391"/>
    </location>
</feature>
<feature type="region of interest" description="Disordered" evidence="1">
    <location>
        <begin position="460"/>
        <end position="555"/>
    </location>
</feature>